<dbReference type="AlphaFoldDB" id="C7N2F5"/>
<feature type="coiled-coil region" evidence="1">
    <location>
        <begin position="54"/>
        <end position="88"/>
    </location>
</feature>
<organism evidence="2 3">
    <name type="scientific">Slackia heliotrinireducens (strain ATCC 29202 / DSM 20476 / NCTC 11029 / RHS 1)</name>
    <name type="common">Peptococcus heliotrinreducens</name>
    <dbReference type="NCBI Taxonomy" id="471855"/>
    <lineage>
        <taxon>Bacteria</taxon>
        <taxon>Bacillati</taxon>
        <taxon>Actinomycetota</taxon>
        <taxon>Coriobacteriia</taxon>
        <taxon>Eggerthellales</taxon>
        <taxon>Eggerthellaceae</taxon>
        <taxon>Slackia</taxon>
    </lineage>
</organism>
<dbReference type="Proteomes" id="UP000002026">
    <property type="component" value="Chromosome"/>
</dbReference>
<dbReference type="RefSeq" id="WP_012797568.1">
    <property type="nucleotide sequence ID" value="NC_013165.1"/>
</dbReference>
<evidence type="ECO:0000313" key="2">
    <source>
        <dbReference type="EMBL" id="ACV21461.1"/>
    </source>
</evidence>
<protein>
    <submittedName>
        <fullName evidence="2">Uncharacterized protein</fullName>
    </submittedName>
</protein>
<name>C7N2F5_SLAHD</name>
<keyword evidence="3" id="KW-1185">Reference proteome</keyword>
<accession>C7N2F5</accession>
<reference evidence="2 3" key="1">
    <citation type="journal article" date="2009" name="Stand. Genomic Sci.">
        <title>Complete genome sequence of Slackia heliotrinireducens type strain (RHS 1).</title>
        <authorList>
            <person name="Pukall R."/>
            <person name="Lapidus A."/>
            <person name="Nolan M."/>
            <person name="Copeland A."/>
            <person name="Glavina Del Rio T."/>
            <person name="Lucas S."/>
            <person name="Chen F."/>
            <person name="Tice H."/>
            <person name="Cheng J.F."/>
            <person name="Chertkov O."/>
            <person name="Bruce D."/>
            <person name="Goodwin L."/>
            <person name="Kuske C."/>
            <person name="Brettin T."/>
            <person name="Detter J.C."/>
            <person name="Han C."/>
            <person name="Pitluck S."/>
            <person name="Pati A."/>
            <person name="Mavrommatis K."/>
            <person name="Ivanova N."/>
            <person name="Ovchinnikova G."/>
            <person name="Chen A."/>
            <person name="Palaniappan K."/>
            <person name="Schneider S."/>
            <person name="Rohde M."/>
            <person name="Chain P."/>
            <person name="D'haeseleer P."/>
            <person name="Goker M."/>
            <person name="Bristow J."/>
            <person name="Eisen J.A."/>
            <person name="Markowitz V."/>
            <person name="Kyrpides N.C."/>
            <person name="Klenk H.P."/>
            <person name="Hugenholtz P."/>
        </authorList>
    </citation>
    <scope>NUCLEOTIDE SEQUENCE [LARGE SCALE GENOMIC DNA]</scope>
    <source>
        <strain evidence="3">ATCC 29202 / DSM 20476 / NCTC 11029 / RHS 1</strain>
    </source>
</reference>
<dbReference type="HOGENOM" id="CLU_2453007_0_0_11"/>
<gene>
    <name evidence="2" type="ordered locus">Shel_04000</name>
</gene>
<evidence type="ECO:0000256" key="1">
    <source>
        <dbReference type="SAM" id="Coils"/>
    </source>
</evidence>
<dbReference type="EMBL" id="CP001684">
    <property type="protein sequence ID" value="ACV21461.1"/>
    <property type="molecule type" value="Genomic_DNA"/>
</dbReference>
<evidence type="ECO:0000313" key="3">
    <source>
        <dbReference type="Proteomes" id="UP000002026"/>
    </source>
</evidence>
<dbReference type="KEGG" id="shi:Shel_04000"/>
<sequence length="89" mass="9536">MTVAITQEGADELRALGKDLEKSSEDANAAATKLGTIISGLEDFPFRDYIEGEVQSVQKELKNAEGSIMELQARLDALAGKIEGIIAKL</sequence>
<keyword evidence="1" id="KW-0175">Coiled coil</keyword>
<proteinExistence type="predicted"/>
<dbReference type="STRING" id="471855.Shel_04000"/>